<evidence type="ECO:0000313" key="1">
    <source>
        <dbReference type="EMBL" id="QJA93136.1"/>
    </source>
</evidence>
<dbReference type="EMBL" id="MT143125">
    <property type="protein sequence ID" value="QJA93136.1"/>
    <property type="molecule type" value="Genomic_DNA"/>
</dbReference>
<dbReference type="AlphaFoldDB" id="A0A6M3LDG7"/>
<sequence length="254" mass="29637">MREFHILVGMYQGDYPIYEGIEEFHKYHPDKPFRLWGRDQNPFDFKIGDWVEALDGYIIQLLYTKKMNHARGCYAMRFPMGTFSSFLLASGVWKYSKLYAQFTAGDLNSLSGKSYQNRTKLQSWKKEKFAKLVAMGIQPHTAYIQADYPWRSKYNIMAKIGALLMDEEVVDIVKQNNMMYLDKIKEDETFSDENMVEYVKDFMKHVRRGSQVHLNSIVPLLQLLGKLPDHIQIGNTKKKVDAQEVPYESVPPPV</sequence>
<protein>
    <submittedName>
        <fullName evidence="1">Uncharacterized protein</fullName>
    </submittedName>
</protein>
<name>A0A6M3LDG7_9ZZZZ</name>
<proteinExistence type="predicted"/>
<accession>A0A6M3LDG7</accession>
<reference evidence="1" key="1">
    <citation type="submission" date="2020-03" db="EMBL/GenBank/DDBJ databases">
        <title>The deep terrestrial virosphere.</title>
        <authorList>
            <person name="Holmfeldt K."/>
            <person name="Nilsson E."/>
            <person name="Simone D."/>
            <person name="Lopez-Fernandez M."/>
            <person name="Wu X."/>
            <person name="de Brujin I."/>
            <person name="Lundin D."/>
            <person name="Andersson A."/>
            <person name="Bertilsson S."/>
            <person name="Dopson M."/>
        </authorList>
    </citation>
    <scope>NUCLEOTIDE SEQUENCE</scope>
    <source>
        <strain evidence="1">MM415B04349</strain>
    </source>
</reference>
<organism evidence="1">
    <name type="scientific">viral metagenome</name>
    <dbReference type="NCBI Taxonomy" id="1070528"/>
    <lineage>
        <taxon>unclassified sequences</taxon>
        <taxon>metagenomes</taxon>
        <taxon>organismal metagenomes</taxon>
    </lineage>
</organism>
<gene>
    <name evidence="1" type="ORF">MM415B04349_0002</name>
</gene>